<dbReference type="EMBL" id="VMNX01000045">
    <property type="protein sequence ID" value="MPY49772.1"/>
    <property type="molecule type" value="Genomic_DNA"/>
</dbReference>
<name>A0A5N8WRK0_9ACTN</name>
<accession>A0A5N8WRK0</accession>
<dbReference type="AlphaFoldDB" id="A0A5N8WRK0"/>
<dbReference type="Gene3D" id="3.90.1140.10">
    <property type="entry name" value="Cyclic phosphodiesterase"/>
    <property type="match status" value="1"/>
</dbReference>
<dbReference type="Pfam" id="PF13563">
    <property type="entry name" value="2_5_RNA_ligase2"/>
    <property type="match status" value="1"/>
</dbReference>
<keyword evidence="1" id="KW-0436">Ligase</keyword>
<dbReference type="InterPro" id="IPR009097">
    <property type="entry name" value="Cyclic_Pdiesterase"/>
</dbReference>
<organism evidence="1 2">
    <name type="scientific">Streptomyces acidicola</name>
    <dbReference type="NCBI Taxonomy" id="2596892"/>
    <lineage>
        <taxon>Bacteria</taxon>
        <taxon>Bacillati</taxon>
        <taxon>Actinomycetota</taxon>
        <taxon>Actinomycetes</taxon>
        <taxon>Kitasatosporales</taxon>
        <taxon>Streptomycetaceae</taxon>
        <taxon>Streptomyces</taxon>
    </lineage>
</organism>
<dbReference type="Proteomes" id="UP000373149">
    <property type="component" value="Unassembled WGS sequence"/>
</dbReference>
<reference evidence="1 2" key="1">
    <citation type="submission" date="2019-09" db="EMBL/GenBank/DDBJ databases">
        <authorList>
            <person name="Duangmal K."/>
            <person name="Teo W.F.A."/>
            <person name="Lipun K."/>
        </authorList>
    </citation>
    <scope>NUCLEOTIDE SEQUENCE [LARGE SCALE GENOMIC DNA]</scope>
    <source>
        <strain evidence="1 2">K1PN6</strain>
    </source>
</reference>
<evidence type="ECO:0000313" key="1">
    <source>
        <dbReference type="EMBL" id="MPY49772.1"/>
    </source>
</evidence>
<sequence>MTTADSNERFAQAPGDPYRYGVYLRPDPVTCTAVTAVTSQLRAQYGLVSAGAFPPHATLVGSRHLPGPVEETIDAVTRAVADVPAFTVHNAGVRRQGVGLVYDVHHLADGITPNTAFVDLAARIDTAVAPLETPAPNPSGNPFDADTFQAHLSLLSHDMYERPDLFAEVEEYVSGLPVPFSDSFPGDTVTLYRTRSDDWTGRWWQTLTWEHVYTWRLRHH</sequence>
<evidence type="ECO:0000313" key="2">
    <source>
        <dbReference type="Proteomes" id="UP000373149"/>
    </source>
</evidence>
<protein>
    <submittedName>
        <fullName evidence="1">2'-5' RNA ligase family protein</fullName>
    </submittedName>
</protein>
<dbReference type="GO" id="GO:0016874">
    <property type="term" value="F:ligase activity"/>
    <property type="evidence" value="ECO:0007669"/>
    <property type="project" value="UniProtKB-KW"/>
</dbReference>
<dbReference type="SUPFAM" id="SSF55144">
    <property type="entry name" value="LigT-like"/>
    <property type="match status" value="1"/>
</dbReference>
<proteinExistence type="predicted"/>
<keyword evidence="2" id="KW-1185">Reference proteome</keyword>
<comment type="caution">
    <text evidence="1">The sequence shown here is derived from an EMBL/GenBank/DDBJ whole genome shotgun (WGS) entry which is preliminary data.</text>
</comment>
<gene>
    <name evidence="1" type="ORF">FPZ41_14840</name>
</gene>